<dbReference type="AlphaFoldDB" id="A0AAW2C622"/>
<dbReference type="PANTHER" id="PTHR46713:SF7">
    <property type="entry name" value="UBX DOMAIN-CONTAINING PROTEIN 1-LIKE"/>
    <property type="match status" value="1"/>
</dbReference>
<evidence type="ECO:0000313" key="3">
    <source>
        <dbReference type="EMBL" id="KAK9992837.1"/>
    </source>
</evidence>
<dbReference type="SUPFAM" id="SSF46934">
    <property type="entry name" value="UBA-like"/>
    <property type="match status" value="1"/>
</dbReference>
<dbReference type="InterPro" id="IPR023213">
    <property type="entry name" value="CAT-like_dom_sf"/>
</dbReference>
<dbReference type="EMBL" id="JAZDWU010000008">
    <property type="protein sequence ID" value="KAK9992837.1"/>
    <property type="molecule type" value="Genomic_DNA"/>
</dbReference>
<dbReference type="CDD" id="cd10461">
    <property type="entry name" value="PUB_UBA_plant"/>
    <property type="match status" value="1"/>
</dbReference>
<dbReference type="InterPro" id="IPR036339">
    <property type="entry name" value="PUB-like_dom_sf"/>
</dbReference>
<accession>A0AAW2C622</accession>
<comment type="caution">
    <text evidence="3">The sequence shown here is derived from an EMBL/GenBank/DDBJ whole genome shotgun (WGS) entry which is preliminary data.</text>
</comment>
<feature type="region of interest" description="Disordered" evidence="1">
    <location>
        <begin position="82"/>
        <end position="106"/>
    </location>
</feature>
<dbReference type="Proteomes" id="UP001459277">
    <property type="component" value="Unassembled WGS sequence"/>
</dbReference>
<dbReference type="Pfam" id="PF22562">
    <property type="entry name" value="UBA_7"/>
    <property type="match status" value="1"/>
</dbReference>
<dbReference type="Pfam" id="PF02458">
    <property type="entry name" value="Transferase"/>
    <property type="match status" value="1"/>
</dbReference>
<protein>
    <recommendedName>
        <fullName evidence="2">UBA domain-containing protein</fullName>
    </recommendedName>
</protein>
<organism evidence="3 4">
    <name type="scientific">Lithocarpus litseifolius</name>
    <dbReference type="NCBI Taxonomy" id="425828"/>
    <lineage>
        <taxon>Eukaryota</taxon>
        <taxon>Viridiplantae</taxon>
        <taxon>Streptophyta</taxon>
        <taxon>Embryophyta</taxon>
        <taxon>Tracheophyta</taxon>
        <taxon>Spermatophyta</taxon>
        <taxon>Magnoliopsida</taxon>
        <taxon>eudicotyledons</taxon>
        <taxon>Gunneridae</taxon>
        <taxon>Pentapetalae</taxon>
        <taxon>rosids</taxon>
        <taxon>fabids</taxon>
        <taxon>Fagales</taxon>
        <taxon>Fagaceae</taxon>
        <taxon>Lithocarpus</taxon>
    </lineage>
</organism>
<keyword evidence="4" id="KW-1185">Reference proteome</keyword>
<proteinExistence type="predicted"/>
<evidence type="ECO:0000259" key="2">
    <source>
        <dbReference type="PROSITE" id="PS50030"/>
    </source>
</evidence>
<feature type="compositionally biased region" description="Basic and acidic residues" evidence="1">
    <location>
        <begin position="150"/>
        <end position="159"/>
    </location>
</feature>
<dbReference type="PANTHER" id="PTHR46713">
    <property type="entry name" value="F13M7.16 PROTEIN"/>
    <property type="match status" value="1"/>
</dbReference>
<dbReference type="Pfam" id="PF09409">
    <property type="entry name" value="PUB"/>
    <property type="match status" value="1"/>
</dbReference>
<dbReference type="InterPro" id="IPR009060">
    <property type="entry name" value="UBA-like_sf"/>
</dbReference>
<dbReference type="Gene3D" id="3.30.559.10">
    <property type="entry name" value="Chloramphenicol acetyltransferase-like domain"/>
    <property type="match status" value="1"/>
</dbReference>
<name>A0AAW2C622_9ROSI</name>
<dbReference type="PROSITE" id="PS50030">
    <property type="entry name" value="UBA"/>
    <property type="match status" value="1"/>
</dbReference>
<evidence type="ECO:0000256" key="1">
    <source>
        <dbReference type="SAM" id="MobiDB-lite"/>
    </source>
</evidence>
<dbReference type="Gene3D" id="1.20.58.2190">
    <property type="match status" value="1"/>
</dbReference>
<dbReference type="Gene3D" id="1.10.8.10">
    <property type="entry name" value="DNA helicase RuvA subunit, C-terminal domain"/>
    <property type="match status" value="1"/>
</dbReference>
<feature type="region of interest" description="Disordered" evidence="1">
    <location>
        <begin position="150"/>
        <end position="176"/>
    </location>
</feature>
<evidence type="ECO:0000313" key="4">
    <source>
        <dbReference type="Proteomes" id="UP001459277"/>
    </source>
</evidence>
<dbReference type="CDD" id="cd14290">
    <property type="entry name" value="UBA_PUB_plant"/>
    <property type="match status" value="1"/>
</dbReference>
<dbReference type="SMART" id="SM00580">
    <property type="entry name" value="PUG"/>
    <property type="match status" value="1"/>
</dbReference>
<reference evidence="3 4" key="1">
    <citation type="submission" date="2024-01" db="EMBL/GenBank/DDBJ databases">
        <title>A telomere-to-telomere, gap-free genome of sweet tea (Lithocarpus litseifolius).</title>
        <authorList>
            <person name="Zhou J."/>
        </authorList>
    </citation>
    <scope>NUCLEOTIDE SEQUENCE [LARGE SCALE GENOMIC DNA]</scope>
    <source>
        <strain evidence="3">Zhou-2022a</strain>
        <tissue evidence="3">Leaf</tissue>
    </source>
</reference>
<dbReference type="InterPro" id="IPR018997">
    <property type="entry name" value="PUB_domain"/>
</dbReference>
<feature type="domain" description="UBA" evidence="2">
    <location>
        <begin position="5"/>
        <end position="46"/>
    </location>
</feature>
<dbReference type="SUPFAM" id="SSF143503">
    <property type="entry name" value="PUG domain-like"/>
    <property type="match status" value="1"/>
</dbReference>
<dbReference type="InterPro" id="IPR015940">
    <property type="entry name" value="UBA"/>
</dbReference>
<gene>
    <name evidence="3" type="ORF">SO802_022540</name>
</gene>
<sequence>MAVPQVNKKLLDELEAMGFPRPRATRALHCSGNSSLEAAIEWVIDHENDSDIDQMPLVAVDIDLDSPQPFHITEQMKIKAQELRNKSHKKKEEEEKKLERQREKERIRASKDLTEAKRILESNEKQRYLALKKKEKEEEKRAREKILKKLEHDKVERRSRLGLPPESPSVKPSTHLLQEKTTSLPLKSVTNAEQMRECLRSLKCDHQNDGARVSRAFETLLIYVGNIAKNPDEEKFRKIRLTNPLFQDRVGNLRGGMEFLELCGFERTEGDEFLYLPDDKVDMELLNTAGSELKSAMTNPFFGLLIPLCCAPEPKEAPTGVALMYRMENMTLLEKVIIAPEKRTERRQIFLSNIDLSLVVYQESESFFDPPTNEMTFFEAYHSFCSALSKMLVPYDFLAGRLVPFSEEDNRFEIDCKGAGVVVVAARTDTKLSELGDLSSPKLEFRQLVALLDEEGDEERDLKDDPLLSIQFTQFGCVGFALASQVNHCTLYGVAVIVFEANWAALTRGDNLVVVRNSDRTILRARNPPNIIHPHYEYSKDKNY</sequence>